<accession>A0A975BYY9</accession>
<evidence type="ECO:0000313" key="1">
    <source>
        <dbReference type="EMBL" id="QTA93504.1"/>
    </source>
</evidence>
<protein>
    <submittedName>
        <fullName evidence="1">Uncharacterized protein</fullName>
    </submittedName>
</protein>
<gene>
    <name evidence="1" type="ORF">dnm_096050</name>
</gene>
<dbReference type="KEGG" id="dmm:dnm_096050"/>
<name>A0A975BYY9_9BACT</name>
<reference evidence="1" key="1">
    <citation type="journal article" date="2021" name="Microb. Physiol.">
        <title>Proteogenomic Insights into the Physiology of Marine, Sulfate-Reducing, Filamentous Desulfonema limicola and Desulfonema magnum.</title>
        <authorList>
            <person name="Schnaars V."/>
            <person name="Wohlbrand L."/>
            <person name="Scheve S."/>
            <person name="Hinrichs C."/>
            <person name="Reinhardt R."/>
            <person name="Rabus R."/>
        </authorList>
    </citation>
    <scope>NUCLEOTIDE SEQUENCE</scope>
    <source>
        <strain evidence="1">4be13</strain>
    </source>
</reference>
<sequence length="85" mass="9875">MFLSLKNVNDYQQIITKRTSVKMLFLKTNAHEKSCFFTPVMKFSVKTDKSSGASESIFMVTEYSAFRKVTCLYLITYSCYARNNQ</sequence>
<evidence type="ECO:0000313" key="2">
    <source>
        <dbReference type="Proteomes" id="UP000663722"/>
    </source>
</evidence>
<dbReference type="EMBL" id="CP061800">
    <property type="protein sequence ID" value="QTA93504.1"/>
    <property type="molecule type" value="Genomic_DNA"/>
</dbReference>
<organism evidence="1 2">
    <name type="scientific">Desulfonema magnum</name>
    <dbReference type="NCBI Taxonomy" id="45655"/>
    <lineage>
        <taxon>Bacteria</taxon>
        <taxon>Pseudomonadati</taxon>
        <taxon>Thermodesulfobacteriota</taxon>
        <taxon>Desulfobacteria</taxon>
        <taxon>Desulfobacterales</taxon>
        <taxon>Desulfococcaceae</taxon>
        <taxon>Desulfonema</taxon>
    </lineage>
</organism>
<dbReference type="AlphaFoldDB" id="A0A975BYY9"/>
<dbReference type="Proteomes" id="UP000663722">
    <property type="component" value="Chromosome"/>
</dbReference>
<proteinExistence type="predicted"/>
<keyword evidence="2" id="KW-1185">Reference proteome</keyword>